<dbReference type="SUPFAM" id="SSF56801">
    <property type="entry name" value="Acetyl-CoA synthetase-like"/>
    <property type="match status" value="1"/>
</dbReference>
<dbReference type="InterPro" id="IPR042099">
    <property type="entry name" value="ANL_N_sf"/>
</dbReference>
<keyword evidence="2" id="KW-0436">Ligase</keyword>
<evidence type="ECO:0000313" key="6">
    <source>
        <dbReference type="Proteomes" id="UP001597286"/>
    </source>
</evidence>
<dbReference type="InterPro" id="IPR045851">
    <property type="entry name" value="AMP-bd_C_sf"/>
</dbReference>
<comment type="caution">
    <text evidence="5">The sequence shown here is derived from an EMBL/GenBank/DDBJ whole genome shotgun (WGS) entry which is preliminary data.</text>
</comment>
<feature type="domain" description="AMP-binding enzyme C-terminal" evidence="4">
    <location>
        <begin position="406"/>
        <end position="481"/>
    </location>
</feature>
<dbReference type="Gene3D" id="3.40.50.12780">
    <property type="entry name" value="N-terminal domain of ligase-like"/>
    <property type="match status" value="1"/>
</dbReference>
<dbReference type="Proteomes" id="UP001597286">
    <property type="component" value="Unassembled WGS sequence"/>
</dbReference>
<evidence type="ECO:0000259" key="4">
    <source>
        <dbReference type="Pfam" id="PF13193"/>
    </source>
</evidence>
<dbReference type="InterPro" id="IPR020845">
    <property type="entry name" value="AMP-binding_CS"/>
</dbReference>
<comment type="similarity">
    <text evidence="1">Belongs to the ATP-dependent AMP-binding enzyme family.</text>
</comment>
<dbReference type="CDD" id="cd04433">
    <property type="entry name" value="AFD_class_I"/>
    <property type="match status" value="1"/>
</dbReference>
<sequence length="497" mass="52974">MGIEMVLDMASSVNPDRLAVGRRGAGMTYRQLGDVAAGGAAVVAERGAAHLVFVGVNGPVLPALTFAAARAGIPLAPLNYRLATDQLRDLVTQLDRPIVVTDPAYRDKLDGVAETVLTSEEFLDLARAAEPAEQAPVQDDATAIVLFTSGTTSAPKGVLLRHQHLLSYLFNTVEFGSADEEHATLVSTPPYHVAGMGAVLSNVYAGRRMVHLPDFTPQNWLDLVREEGVTSAMVVPTMLARVVEHLDGAPADTPALGSLAYGGARMPQPVLERALSAFPTTGFVNAYGLTETSSTIAVLGPDDHREALSDPALRGRLASVGRVVPGMEAEIRDEDDTTVLAPGETGLLWVRGAQVSGEYMGKGSALDAGGWFPTRDRARIEDGYLYIGGRADDTIIRGGENIAPAEIEDVLVRHDDVRELAVVGVPDDEWGERICAVIVPVGTEHADAESIRTWCRERLRGSRTPDEVVFVDELPKTATGKLVRRDLVAQITEPAAG</sequence>
<feature type="domain" description="AMP-dependent synthetase/ligase" evidence="3">
    <location>
        <begin position="11"/>
        <end position="359"/>
    </location>
</feature>
<dbReference type="Pfam" id="PF13193">
    <property type="entry name" value="AMP-binding_C"/>
    <property type="match status" value="1"/>
</dbReference>
<gene>
    <name evidence="5" type="ORF">ACFSJG_24465</name>
</gene>
<organism evidence="5 6">
    <name type="scientific">Rhodococcus gannanensis</name>
    <dbReference type="NCBI Taxonomy" id="1960308"/>
    <lineage>
        <taxon>Bacteria</taxon>
        <taxon>Bacillati</taxon>
        <taxon>Actinomycetota</taxon>
        <taxon>Actinomycetes</taxon>
        <taxon>Mycobacteriales</taxon>
        <taxon>Nocardiaceae</taxon>
        <taxon>Rhodococcus</taxon>
    </lineage>
</organism>
<dbReference type="PANTHER" id="PTHR43201">
    <property type="entry name" value="ACYL-COA SYNTHETASE"/>
    <property type="match status" value="1"/>
</dbReference>
<dbReference type="InterPro" id="IPR000873">
    <property type="entry name" value="AMP-dep_synth/lig_dom"/>
</dbReference>
<evidence type="ECO:0000256" key="1">
    <source>
        <dbReference type="ARBA" id="ARBA00006432"/>
    </source>
</evidence>
<dbReference type="Pfam" id="PF00501">
    <property type="entry name" value="AMP-binding"/>
    <property type="match status" value="1"/>
</dbReference>
<keyword evidence="6" id="KW-1185">Reference proteome</keyword>
<dbReference type="EMBL" id="JBHUFB010000020">
    <property type="protein sequence ID" value="MFD1815385.1"/>
    <property type="molecule type" value="Genomic_DNA"/>
</dbReference>
<protein>
    <submittedName>
        <fullName evidence="5">AMP-binding protein</fullName>
    </submittedName>
</protein>
<evidence type="ECO:0000259" key="3">
    <source>
        <dbReference type="Pfam" id="PF00501"/>
    </source>
</evidence>
<accession>A0ABW4PDB1</accession>
<evidence type="ECO:0000256" key="2">
    <source>
        <dbReference type="ARBA" id="ARBA00022598"/>
    </source>
</evidence>
<dbReference type="Gene3D" id="3.30.300.30">
    <property type="match status" value="1"/>
</dbReference>
<name>A0ABW4PDB1_9NOCA</name>
<proteinExistence type="inferred from homology"/>
<dbReference type="PANTHER" id="PTHR43201:SF5">
    <property type="entry name" value="MEDIUM-CHAIN ACYL-COA LIGASE ACSF2, MITOCHONDRIAL"/>
    <property type="match status" value="1"/>
</dbReference>
<dbReference type="RefSeq" id="WP_378487813.1">
    <property type="nucleotide sequence ID" value="NZ_JBHUFB010000020.1"/>
</dbReference>
<dbReference type="PROSITE" id="PS00455">
    <property type="entry name" value="AMP_BINDING"/>
    <property type="match status" value="1"/>
</dbReference>
<evidence type="ECO:0000313" key="5">
    <source>
        <dbReference type="EMBL" id="MFD1815385.1"/>
    </source>
</evidence>
<reference evidence="6" key="1">
    <citation type="journal article" date="2019" name="Int. J. Syst. Evol. Microbiol.">
        <title>The Global Catalogue of Microorganisms (GCM) 10K type strain sequencing project: providing services to taxonomists for standard genome sequencing and annotation.</title>
        <authorList>
            <consortium name="The Broad Institute Genomics Platform"/>
            <consortium name="The Broad Institute Genome Sequencing Center for Infectious Disease"/>
            <person name="Wu L."/>
            <person name="Ma J."/>
        </authorList>
    </citation>
    <scope>NUCLEOTIDE SEQUENCE [LARGE SCALE GENOMIC DNA]</scope>
    <source>
        <strain evidence="6">DT72</strain>
    </source>
</reference>
<dbReference type="InterPro" id="IPR025110">
    <property type="entry name" value="AMP-bd_C"/>
</dbReference>